<organism evidence="2 3">
    <name type="scientific">Chryseobacterium glaciei</name>
    <dbReference type="NCBI Taxonomy" id="1685010"/>
    <lineage>
        <taxon>Bacteria</taxon>
        <taxon>Pseudomonadati</taxon>
        <taxon>Bacteroidota</taxon>
        <taxon>Flavobacteriia</taxon>
        <taxon>Flavobacteriales</taxon>
        <taxon>Weeksellaceae</taxon>
        <taxon>Chryseobacterium group</taxon>
        <taxon>Chryseobacterium</taxon>
    </lineage>
</organism>
<dbReference type="Proteomes" id="UP000077824">
    <property type="component" value="Chromosome"/>
</dbReference>
<accession>A0A172XV63</accession>
<dbReference type="AlphaFoldDB" id="A0A172XV63"/>
<dbReference type="KEGG" id="chh:A0O34_09985"/>
<keyword evidence="1" id="KW-0732">Signal</keyword>
<dbReference type="SUPFAM" id="SSF55486">
    <property type="entry name" value="Metalloproteases ('zincins'), catalytic domain"/>
    <property type="match status" value="1"/>
</dbReference>
<evidence type="ECO:0000313" key="2">
    <source>
        <dbReference type="EMBL" id="ANF50831.1"/>
    </source>
</evidence>
<protein>
    <submittedName>
        <fullName evidence="2">Metalloprotease</fullName>
    </submittedName>
</protein>
<feature type="chain" id="PRO_5008003826" evidence="1">
    <location>
        <begin position="24"/>
        <end position="295"/>
    </location>
</feature>
<proteinExistence type="predicted"/>
<keyword evidence="2" id="KW-0645">Protease</keyword>
<feature type="signal peptide" evidence="1">
    <location>
        <begin position="1"/>
        <end position="23"/>
    </location>
</feature>
<evidence type="ECO:0000313" key="3">
    <source>
        <dbReference type="Proteomes" id="UP000077824"/>
    </source>
</evidence>
<name>A0A172XV63_9FLAO</name>
<dbReference type="PROSITE" id="PS51257">
    <property type="entry name" value="PROKAR_LIPOPROTEIN"/>
    <property type="match status" value="1"/>
</dbReference>
<dbReference type="EMBL" id="CP015199">
    <property type="protein sequence ID" value="ANF50831.1"/>
    <property type="molecule type" value="Genomic_DNA"/>
</dbReference>
<dbReference type="OrthoDB" id="9152336at2"/>
<dbReference type="GO" id="GO:0006508">
    <property type="term" value="P:proteolysis"/>
    <property type="evidence" value="ECO:0007669"/>
    <property type="project" value="UniProtKB-KW"/>
</dbReference>
<dbReference type="RefSeq" id="WP_066754240.1">
    <property type="nucleotide sequence ID" value="NZ_CP015199.1"/>
</dbReference>
<sequence>MKMNFNFCLLAGAIAAFSLTACNDDKMEDTVLPESQTETSKIEQPGDLQKQCSYVDQYWSSNAVLKTTLKTTTDTNFMNAQMTKIISLWGGTSLTFRFVDDASNPNSTYNAISYSNGKIYYGYAIYYDAKAKGGDIVNAMILAHEYGHQLQYRYNLPSVSESTARPNELEADGFAGYYLRRPNGYNQTTFAQIAAAYEFAQSIGDYQTTSAGHHGTPPQRRSAVRLGFLLGQYDLSAADFDYNFFYYYQGVLNGTYKQAKNTRNPELDAYMSQYIDELRKIQTGEISAEEFKDLK</sequence>
<reference evidence="2 3" key="1">
    <citation type="submission" date="2016-04" db="EMBL/GenBank/DDBJ databases">
        <title>Complete Genome Sequence of Chryseobacterium sp. IHBB 10212.</title>
        <authorList>
            <person name="Pal M."/>
            <person name="Swarnkar M.K."/>
            <person name="Kaushal K."/>
            <person name="Chhibber S."/>
            <person name="Singh A.K."/>
            <person name="Gulati A."/>
        </authorList>
    </citation>
    <scope>NUCLEOTIDE SEQUENCE [LARGE SCALE GENOMIC DNA]</scope>
    <source>
        <strain evidence="2 3">IHBB 10212</strain>
    </source>
</reference>
<keyword evidence="3" id="KW-1185">Reference proteome</keyword>
<gene>
    <name evidence="2" type="ORF">A0O34_09985</name>
</gene>
<dbReference type="STRING" id="1685010.A0O34_09985"/>
<keyword evidence="2" id="KW-0378">Hydrolase</keyword>
<keyword evidence="2" id="KW-0482">Metalloprotease</keyword>
<evidence type="ECO:0000256" key="1">
    <source>
        <dbReference type="SAM" id="SignalP"/>
    </source>
</evidence>
<dbReference type="GO" id="GO:0008237">
    <property type="term" value="F:metallopeptidase activity"/>
    <property type="evidence" value="ECO:0007669"/>
    <property type="project" value="UniProtKB-KW"/>
</dbReference>